<evidence type="ECO:0000313" key="2">
    <source>
        <dbReference type="EMBL" id="MDC7675282.1"/>
    </source>
</evidence>
<sequence length="330" mass="38079">MRIYTNLRRLLGNMAGLNTLWQGIVAVLVAAIWAVLKFSGDFPQHMQTIQDAGLILAPAVLIVHVSMYLILYVIRRAQIKDAETSFLLKHFKSMDQFSQVFDGKLIFKKGAIVFTGDMMKYSFMSFPKKDADIGEITRINIKAFENTPWEDSFDSKMKRNLGIWTQNNLSFMQLCTFDKGLLKDFWFNSTKDSFFFSCIIPLTETGHNRYFHEHIAGDNDFREDWVAKEGEKTHSVIMFTFARDPDQARSIDSLAQHQLPFLYLRSVAVHLQTLLCRQYPEGSEATVYFQNNDPKFRRLATKLAGMDISKLKSKDNETVYVTTVKDFHSQ</sequence>
<accession>A0ABT5HGG0</accession>
<evidence type="ECO:0000256" key="1">
    <source>
        <dbReference type="SAM" id="Phobius"/>
    </source>
</evidence>
<evidence type="ECO:0008006" key="4">
    <source>
        <dbReference type="Google" id="ProtNLM"/>
    </source>
</evidence>
<dbReference type="Proteomes" id="UP001218579">
    <property type="component" value="Unassembled WGS sequence"/>
</dbReference>
<keyword evidence="3" id="KW-1185">Reference proteome</keyword>
<comment type="caution">
    <text evidence="2">The sequence shown here is derived from an EMBL/GenBank/DDBJ whole genome shotgun (WGS) entry which is preliminary data.</text>
</comment>
<reference evidence="2 3" key="1">
    <citation type="submission" date="2023-01" db="EMBL/GenBank/DDBJ databases">
        <title>Novel species of the genus Asticcacaulis isolated from rivers.</title>
        <authorList>
            <person name="Lu H."/>
        </authorList>
    </citation>
    <scope>NUCLEOTIDE SEQUENCE [LARGE SCALE GENOMIC DNA]</scope>
    <source>
        <strain evidence="2 3">LKC15W</strain>
    </source>
</reference>
<proteinExistence type="predicted"/>
<gene>
    <name evidence="2" type="ORF">PQU98_04020</name>
</gene>
<feature type="transmembrane region" description="Helical" evidence="1">
    <location>
        <begin position="52"/>
        <end position="74"/>
    </location>
</feature>
<feature type="transmembrane region" description="Helical" evidence="1">
    <location>
        <begin position="20"/>
        <end position="40"/>
    </location>
</feature>
<dbReference type="EMBL" id="JAQQKV010000001">
    <property type="protein sequence ID" value="MDC7675282.1"/>
    <property type="molecule type" value="Genomic_DNA"/>
</dbReference>
<keyword evidence="1" id="KW-0812">Transmembrane</keyword>
<protein>
    <recommendedName>
        <fullName evidence="4">DUF3137 domain-containing protein</fullName>
    </recommendedName>
</protein>
<keyword evidence="1" id="KW-0472">Membrane</keyword>
<dbReference type="RefSeq" id="WP_272743594.1">
    <property type="nucleotide sequence ID" value="NZ_JAQQKV010000001.1"/>
</dbReference>
<evidence type="ECO:0000313" key="3">
    <source>
        <dbReference type="Proteomes" id="UP001218579"/>
    </source>
</evidence>
<organism evidence="2 3">
    <name type="scientific">Asticcacaulis machinosus</name>
    <dbReference type="NCBI Taxonomy" id="2984211"/>
    <lineage>
        <taxon>Bacteria</taxon>
        <taxon>Pseudomonadati</taxon>
        <taxon>Pseudomonadota</taxon>
        <taxon>Alphaproteobacteria</taxon>
        <taxon>Caulobacterales</taxon>
        <taxon>Caulobacteraceae</taxon>
        <taxon>Asticcacaulis</taxon>
    </lineage>
</organism>
<keyword evidence="1" id="KW-1133">Transmembrane helix</keyword>
<name>A0ABT5HGG0_9CAUL</name>